<dbReference type="Gene3D" id="1.10.443.10">
    <property type="entry name" value="Intergrase catalytic core"/>
    <property type="match status" value="1"/>
</dbReference>
<proteinExistence type="inferred from homology"/>
<dbReference type="PANTHER" id="PTHR30349">
    <property type="entry name" value="PHAGE INTEGRASE-RELATED"/>
    <property type="match status" value="1"/>
</dbReference>
<evidence type="ECO:0000256" key="4">
    <source>
        <dbReference type="PROSITE-ProRule" id="PRU01248"/>
    </source>
</evidence>
<comment type="caution">
    <text evidence="7">The sequence shown here is derived from an EMBL/GenBank/DDBJ whole genome shotgun (WGS) entry which is preliminary data.</text>
</comment>
<evidence type="ECO:0000259" key="5">
    <source>
        <dbReference type="PROSITE" id="PS51898"/>
    </source>
</evidence>
<name>A0ABS3HF54_9ENTE</name>
<dbReference type="RefSeq" id="WP_207107999.1">
    <property type="nucleotide sequence ID" value="NZ_JAFLVR010000018.1"/>
</dbReference>
<dbReference type="EMBL" id="JAFLVR010000018">
    <property type="protein sequence ID" value="MBO0452079.1"/>
    <property type="molecule type" value="Genomic_DNA"/>
</dbReference>
<dbReference type="Pfam" id="PF00589">
    <property type="entry name" value="Phage_integrase"/>
    <property type="match status" value="1"/>
</dbReference>
<evidence type="ECO:0000313" key="7">
    <source>
        <dbReference type="EMBL" id="MBO0452079.1"/>
    </source>
</evidence>
<dbReference type="PROSITE" id="PS51900">
    <property type="entry name" value="CB"/>
    <property type="match status" value="1"/>
</dbReference>
<evidence type="ECO:0000313" key="8">
    <source>
        <dbReference type="Proteomes" id="UP000664495"/>
    </source>
</evidence>
<organism evidence="7 8">
    <name type="scientific">Candidatus Enterococcus murrayae</name>
    <dbReference type="NCBI Taxonomy" id="2815321"/>
    <lineage>
        <taxon>Bacteria</taxon>
        <taxon>Bacillati</taxon>
        <taxon>Bacillota</taxon>
        <taxon>Bacilli</taxon>
        <taxon>Lactobacillales</taxon>
        <taxon>Enterococcaceae</taxon>
        <taxon>Enterococcus</taxon>
    </lineage>
</organism>
<evidence type="ECO:0000256" key="1">
    <source>
        <dbReference type="ARBA" id="ARBA00008857"/>
    </source>
</evidence>
<accession>A0ABS3HF54</accession>
<dbReference type="InterPro" id="IPR025269">
    <property type="entry name" value="SAM-like_dom"/>
</dbReference>
<dbReference type="InterPro" id="IPR011010">
    <property type="entry name" value="DNA_brk_join_enz"/>
</dbReference>
<dbReference type="PANTHER" id="PTHR30349:SF64">
    <property type="entry name" value="PROPHAGE INTEGRASE INTD-RELATED"/>
    <property type="match status" value="1"/>
</dbReference>
<reference evidence="7 8" key="1">
    <citation type="submission" date="2021-03" db="EMBL/GenBank/DDBJ databases">
        <title>Enterococcal diversity collection.</title>
        <authorList>
            <person name="Gilmore M.S."/>
            <person name="Schwartzman J."/>
            <person name="Van Tyne D."/>
            <person name="Martin M."/>
            <person name="Earl A.M."/>
            <person name="Manson A.L."/>
            <person name="Straub T."/>
            <person name="Salamzade R."/>
            <person name="Saavedra J."/>
            <person name="Lebreton F."/>
            <person name="Prichula J."/>
            <person name="Schaufler K."/>
            <person name="Gaca A."/>
            <person name="Sgardioli B."/>
            <person name="Wagenaar J."/>
            <person name="Strong T."/>
        </authorList>
    </citation>
    <scope>NUCLEOTIDE SEQUENCE [LARGE SCALE GENOMIC DNA]</scope>
    <source>
        <strain evidence="7 8">MJM16</strain>
    </source>
</reference>
<evidence type="ECO:0000259" key="6">
    <source>
        <dbReference type="PROSITE" id="PS51900"/>
    </source>
</evidence>
<keyword evidence="2 4" id="KW-0238">DNA-binding</keyword>
<dbReference type="Proteomes" id="UP000664495">
    <property type="component" value="Unassembled WGS sequence"/>
</dbReference>
<sequence length="392" mass="46379">METKDRFKKHTSATGVVTWYFQAFRTTRRGFKTKREAQLAFLELKKNRQNKKKFVNSNEKFSVVADQWFKYYKSLREQKASTYDKRQNLIVVLKRWIGEKKLVELTPDFLEELMFSLKEKGIDGISQGYSKNSLYSLRQTLNMIFKYCLKREILNDNPLTNIRMPKYQKSVSELKETLNSLDQKYLTIDELRTLLNYSIIHEELPLSTLFHVLFYTGCRISEALALQVEDIDFENNEILFYKQTSVRGKQMDFKIETTKSISSVRRVVVTDLVMEKLRQLITALDGMRSQFVFRSKENYLFVYLAPFKRGIPYRRDYVNNHIKRCVERCGINKPFHTHLTRHTMASLVAEHCSWEVLKGRFGHADKSTSEIYRHLTSDEKLKPLKAFEALEN</sequence>
<dbReference type="InterPro" id="IPR050090">
    <property type="entry name" value="Tyrosine_recombinase_XerCD"/>
</dbReference>
<comment type="similarity">
    <text evidence="1">Belongs to the 'phage' integrase family.</text>
</comment>
<dbReference type="SUPFAM" id="SSF56349">
    <property type="entry name" value="DNA breaking-rejoining enzymes"/>
    <property type="match status" value="1"/>
</dbReference>
<feature type="domain" description="Tyr recombinase" evidence="5">
    <location>
        <begin position="181"/>
        <end position="385"/>
    </location>
</feature>
<dbReference type="Pfam" id="PF13102">
    <property type="entry name" value="Phage_int_SAM_5"/>
    <property type="match status" value="1"/>
</dbReference>
<keyword evidence="8" id="KW-1185">Reference proteome</keyword>
<dbReference type="InterPro" id="IPR013762">
    <property type="entry name" value="Integrase-like_cat_sf"/>
</dbReference>
<protein>
    <submittedName>
        <fullName evidence="7">Site-specific integrase</fullName>
    </submittedName>
</protein>
<keyword evidence="3" id="KW-0233">DNA recombination</keyword>
<dbReference type="CDD" id="cd01189">
    <property type="entry name" value="INT_ICEBs1_C_like"/>
    <property type="match status" value="1"/>
</dbReference>
<evidence type="ECO:0000256" key="3">
    <source>
        <dbReference type="ARBA" id="ARBA00023172"/>
    </source>
</evidence>
<dbReference type="Gene3D" id="1.10.150.130">
    <property type="match status" value="1"/>
</dbReference>
<feature type="domain" description="Core-binding (CB)" evidence="6">
    <location>
        <begin position="59"/>
        <end position="149"/>
    </location>
</feature>
<evidence type="ECO:0000256" key="2">
    <source>
        <dbReference type="ARBA" id="ARBA00023125"/>
    </source>
</evidence>
<dbReference type="PROSITE" id="PS51898">
    <property type="entry name" value="TYR_RECOMBINASE"/>
    <property type="match status" value="1"/>
</dbReference>
<dbReference type="InterPro" id="IPR010998">
    <property type="entry name" value="Integrase_recombinase_N"/>
</dbReference>
<dbReference type="InterPro" id="IPR044068">
    <property type="entry name" value="CB"/>
</dbReference>
<dbReference type="InterPro" id="IPR002104">
    <property type="entry name" value="Integrase_catalytic"/>
</dbReference>
<gene>
    <name evidence="7" type="ORF">JZO85_07360</name>
</gene>